<evidence type="ECO:0000313" key="1">
    <source>
        <dbReference type="EMBL" id="KKL53968.1"/>
    </source>
</evidence>
<protein>
    <submittedName>
        <fullName evidence="1">Uncharacterized protein</fullName>
    </submittedName>
</protein>
<dbReference type="EMBL" id="LAZR01031362">
    <property type="protein sequence ID" value="KKL53968.1"/>
    <property type="molecule type" value="Genomic_DNA"/>
</dbReference>
<feature type="non-terminal residue" evidence="1">
    <location>
        <position position="1"/>
    </location>
</feature>
<dbReference type="AlphaFoldDB" id="A0A0F9CX66"/>
<comment type="caution">
    <text evidence="1">The sequence shown here is derived from an EMBL/GenBank/DDBJ whole genome shotgun (WGS) entry which is preliminary data.</text>
</comment>
<gene>
    <name evidence="1" type="ORF">LCGC14_2270070</name>
</gene>
<accession>A0A0F9CX66</accession>
<sequence>GGEAPEQVGWPDGAGRQYPKCPGCGCEASLFSVITEGEEVLGPPGETIMPFVSKTEYETSSGRKLVMVHADMCPQCGLLRGRQVTKQGMSARTRVQRHGIILPGQGN</sequence>
<reference evidence="1" key="1">
    <citation type="journal article" date="2015" name="Nature">
        <title>Complex archaea that bridge the gap between prokaryotes and eukaryotes.</title>
        <authorList>
            <person name="Spang A."/>
            <person name="Saw J.H."/>
            <person name="Jorgensen S.L."/>
            <person name="Zaremba-Niedzwiedzka K."/>
            <person name="Martijn J."/>
            <person name="Lind A.E."/>
            <person name="van Eijk R."/>
            <person name="Schleper C."/>
            <person name="Guy L."/>
            <person name="Ettema T.J."/>
        </authorList>
    </citation>
    <scope>NUCLEOTIDE SEQUENCE</scope>
</reference>
<name>A0A0F9CX66_9ZZZZ</name>
<organism evidence="1">
    <name type="scientific">marine sediment metagenome</name>
    <dbReference type="NCBI Taxonomy" id="412755"/>
    <lineage>
        <taxon>unclassified sequences</taxon>
        <taxon>metagenomes</taxon>
        <taxon>ecological metagenomes</taxon>
    </lineage>
</organism>
<proteinExistence type="predicted"/>